<reference evidence="1 2" key="1">
    <citation type="submission" date="2017-12" db="EMBL/GenBank/DDBJ databases">
        <title>The draft genome sequence of Brumimicrobium saltpan LHR20.</title>
        <authorList>
            <person name="Do Z.-J."/>
            <person name="Luo H.-R."/>
        </authorList>
    </citation>
    <scope>NUCLEOTIDE SEQUENCE [LARGE SCALE GENOMIC DNA]</scope>
    <source>
        <strain evidence="1 2">LHR20</strain>
    </source>
</reference>
<keyword evidence="2" id="KW-1185">Reference proteome</keyword>
<dbReference type="EMBL" id="PJNI01000024">
    <property type="protein sequence ID" value="PKR79562.1"/>
    <property type="molecule type" value="Genomic_DNA"/>
</dbReference>
<proteinExistence type="predicted"/>
<dbReference type="Proteomes" id="UP000236654">
    <property type="component" value="Unassembled WGS sequence"/>
</dbReference>
<accession>A0A2I0QZ05</accession>
<name>A0A2I0QZ05_9FLAO</name>
<comment type="caution">
    <text evidence="1">The sequence shown here is derived from an EMBL/GenBank/DDBJ whole genome shotgun (WGS) entry which is preliminary data.</text>
</comment>
<dbReference type="AlphaFoldDB" id="A0A2I0QZ05"/>
<evidence type="ECO:0000313" key="1">
    <source>
        <dbReference type="EMBL" id="PKR79562.1"/>
    </source>
</evidence>
<evidence type="ECO:0000313" key="2">
    <source>
        <dbReference type="Proteomes" id="UP000236654"/>
    </source>
</evidence>
<organism evidence="1 2">
    <name type="scientific">Brumimicrobium salinarum</name>
    <dbReference type="NCBI Taxonomy" id="2058658"/>
    <lineage>
        <taxon>Bacteria</taxon>
        <taxon>Pseudomonadati</taxon>
        <taxon>Bacteroidota</taxon>
        <taxon>Flavobacteriia</taxon>
        <taxon>Flavobacteriales</taxon>
        <taxon>Crocinitomicaceae</taxon>
        <taxon>Brumimicrobium</taxon>
    </lineage>
</organism>
<sequence>MGIIACQKEELGKNVNDNSSKISNYEESQTRKFKKEVVVYDKTNKNNVMIALHSDDENIISDFLKNNELIINTSDADIVKALSKPVSDYEPIGNDLNHDMVTEPKLVIELIKQNIDSENKYFSLRFESKNYMKNYQSGYPIGFETNSQIIGSVHLGYGYSYFSGYQFKAKWWNTLWDDVYVNGAKSFFVNASPNYYNYYDFSNITTRKRKMTIRPDRRQGGMNYEVFYSKMADNALSRECFLGSYDPNNFGECYYGTVPEGSSAFWHDYGGTTGTWFMYTPVNGTCPWKPEPGSGFDGANCRVVKIPSAIANYGRQYIWRRNLLTESKRFGEI</sequence>
<protein>
    <submittedName>
        <fullName evidence="1">Uncharacterized protein</fullName>
    </submittedName>
</protein>
<gene>
    <name evidence="1" type="ORF">CW751_14525</name>
</gene>